<organism evidence="1">
    <name type="scientific">uncultured Caudovirales phage</name>
    <dbReference type="NCBI Taxonomy" id="2100421"/>
    <lineage>
        <taxon>Viruses</taxon>
        <taxon>Duplodnaviria</taxon>
        <taxon>Heunggongvirae</taxon>
        <taxon>Uroviricota</taxon>
        <taxon>Caudoviricetes</taxon>
        <taxon>Peduoviridae</taxon>
        <taxon>Maltschvirus</taxon>
        <taxon>Maltschvirus maltsch</taxon>
    </lineage>
</organism>
<accession>A0A6J7WYS4</accession>
<gene>
    <name evidence="1" type="ORF">UFOVP384_15</name>
</gene>
<protein>
    <submittedName>
        <fullName evidence="1">Uncharacterized protein</fullName>
    </submittedName>
</protein>
<evidence type="ECO:0000313" key="1">
    <source>
        <dbReference type="EMBL" id="CAB5223239.1"/>
    </source>
</evidence>
<proteinExistence type="predicted"/>
<sequence>MKILEALAEEISRQKKIDALMKLKQVKEYELKEIRTALRKIIHKR</sequence>
<name>A0A6J7WYS4_9CAUD</name>
<dbReference type="EMBL" id="LR798320">
    <property type="protein sequence ID" value="CAB5223239.1"/>
    <property type="molecule type" value="Genomic_DNA"/>
</dbReference>
<reference evidence="1" key="1">
    <citation type="submission" date="2020-05" db="EMBL/GenBank/DDBJ databases">
        <authorList>
            <person name="Chiriac C."/>
            <person name="Salcher M."/>
            <person name="Ghai R."/>
            <person name="Kavagutti S V."/>
        </authorList>
    </citation>
    <scope>NUCLEOTIDE SEQUENCE</scope>
</reference>